<dbReference type="InterPro" id="IPR007493">
    <property type="entry name" value="DUF538"/>
</dbReference>
<evidence type="ECO:0000256" key="1">
    <source>
        <dbReference type="SAM" id="SignalP"/>
    </source>
</evidence>
<evidence type="ECO:0000313" key="2">
    <source>
        <dbReference type="EMBL" id="KAF5762824.1"/>
    </source>
</evidence>
<reference evidence="2 4" key="1">
    <citation type="journal article" date="2017" name="Nature">
        <title>The sunflower genome provides insights into oil metabolism, flowering and Asterid evolution.</title>
        <authorList>
            <person name="Badouin H."/>
            <person name="Gouzy J."/>
            <person name="Grassa C.J."/>
            <person name="Murat F."/>
            <person name="Staton S.E."/>
            <person name="Cottret L."/>
            <person name="Lelandais-Briere C."/>
            <person name="Owens G.L."/>
            <person name="Carrere S."/>
            <person name="Mayjonade B."/>
            <person name="Legrand L."/>
            <person name="Gill N."/>
            <person name="Kane N.C."/>
            <person name="Bowers J.E."/>
            <person name="Hubner S."/>
            <person name="Bellec A."/>
            <person name="Berard A."/>
            <person name="Berges H."/>
            <person name="Blanchet N."/>
            <person name="Boniface M.C."/>
            <person name="Brunel D."/>
            <person name="Catrice O."/>
            <person name="Chaidir N."/>
            <person name="Claudel C."/>
            <person name="Donnadieu C."/>
            <person name="Faraut T."/>
            <person name="Fievet G."/>
            <person name="Helmstetter N."/>
            <person name="King M."/>
            <person name="Knapp S.J."/>
            <person name="Lai Z."/>
            <person name="Le Paslier M.C."/>
            <person name="Lippi Y."/>
            <person name="Lorenzon L."/>
            <person name="Mandel J.R."/>
            <person name="Marage G."/>
            <person name="Marchand G."/>
            <person name="Marquand E."/>
            <person name="Bret-Mestries E."/>
            <person name="Morien E."/>
            <person name="Nambeesan S."/>
            <person name="Nguyen T."/>
            <person name="Pegot-Espagnet P."/>
            <person name="Pouilly N."/>
            <person name="Raftis F."/>
            <person name="Sallet E."/>
            <person name="Schiex T."/>
            <person name="Thomas J."/>
            <person name="Vandecasteele C."/>
            <person name="Vares D."/>
            <person name="Vear F."/>
            <person name="Vautrin S."/>
            <person name="Crespi M."/>
            <person name="Mangin B."/>
            <person name="Burke J.M."/>
            <person name="Salse J."/>
            <person name="Munos S."/>
            <person name="Vincourt P."/>
            <person name="Rieseberg L.H."/>
            <person name="Langlade N.B."/>
        </authorList>
    </citation>
    <scope>NUCLEOTIDE SEQUENCE [LARGE SCALE GENOMIC DNA]</scope>
    <source>
        <strain evidence="4">cv. SF193</strain>
        <tissue evidence="2">Leaves</tissue>
    </source>
</reference>
<dbReference type="EMBL" id="MNCJ02000330">
    <property type="protein sequence ID" value="KAF5762824.1"/>
    <property type="molecule type" value="Genomic_DNA"/>
</dbReference>
<evidence type="ECO:0000313" key="4">
    <source>
        <dbReference type="Proteomes" id="UP000215914"/>
    </source>
</evidence>
<dbReference type="Proteomes" id="UP000215914">
    <property type="component" value="Chromosome 15"/>
</dbReference>
<gene>
    <name evidence="3" type="ORF">HannXRQ_Chr15g0465571</name>
    <name evidence="2" type="ORF">HanXRQr2_Chr15g0673211</name>
</gene>
<keyword evidence="1" id="KW-0732">Signal</keyword>
<accession>A0A251S8Z0</accession>
<reference evidence="3" key="2">
    <citation type="submission" date="2017-02" db="EMBL/GenBank/DDBJ databases">
        <title>Sunflower complete genome.</title>
        <authorList>
            <person name="Langlade N."/>
            <person name="Munos S."/>
        </authorList>
    </citation>
    <scope>NUCLEOTIDE SEQUENCE [LARGE SCALE GENOMIC DNA]</scope>
    <source>
        <tissue evidence="3">Leaves</tissue>
    </source>
</reference>
<dbReference type="SUPFAM" id="SSF141562">
    <property type="entry name" value="At5g01610-like"/>
    <property type="match status" value="1"/>
</dbReference>
<feature type="signal peptide" evidence="1">
    <location>
        <begin position="1"/>
        <end position="29"/>
    </location>
</feature>
<dbReference type="PANTHER" id="PTHR31676:SF192">
    <property type="entry name" value="DUF538 DOMAIN-CONTAINING PROTEIN"/>
    <property type="match status" value="1"/>
</dbReference>
<sequence>MALTKPKRETLEMFFLCFSLGLLFPFTEGNNGVSAYQVLQSYNLPVGLLPNGVFGYTLDRYSGRFSVNVTSNCNLHVAGYEIVYNSPITGVISQNNLGNIDGVKVKIAFIWLNILNVNRNQDRCNNCQ</sequence>
<name>A0A251S8Z0_HELAN</name>
<dbReference type="Gene3D" id="2.30.240.10">
    <property type="entry name" value="At5g01610-like"/>
    <property type="match status" value="1"/>
</dbReference>
<reference evidence="2" key="3">
    <citation type="submission" date="2020-06" db="EMBL/GenBank/DDBJ databases">
        <title>Helianthus annuus Genome sequencing and assembly Release 2.</title>
        <authorList>
            <person name="Gouzy J."/>
            <person name="Langlade N."/>
            <person name="Munos S."/>
        </authorList>
    </citation>
    <scope>NUCLEOTIDE SEQUENCE</scope>
    <source>
        <tissue evidence="2">Leaves</tissue>
    </source>
</reference>
<feature type="chain" id="PRO_5041059565" evidence="1">
    <location>
        <begin position="30"/>
        <end position="128"/>
    </location>
</feature>
<dbReference type="InParanoid" id="A0A251S8Z0"/>
<dbReference type="Pfam" id="PF04398">
    <property type="entry name" value="DUF538"/>
    <property type="match status" value="1"/>
</dbReference>
<proteinExistence type="predicted"/>
<evidence type="ECO:0000313" key="3">
    <source>
        <dbReference type="EMBL" id="OTF93830.1"/>
    </source>
</evidence>
<keyword evidence="4" id="KW-1185">Reference proteome</keyword>
<dbReference type="Gramene" id="mRNA:HanXRQr2_Chr15g0673211">
    <property type="protein sequence ID" value="CDS:HanXRQr2_Chr15g0673211.1"/>
    <property type="gene ID" value="HanXRQr2_Chr15g0673211"/>
</dbReference>
<dbReference type="PANTHER" id="PTHR31676">
    <property type="entry name" value="T31J12.3 PROTEIN-RELATED"/>
    <property type="match status" value="1"/>
</dbReference>
<dbReference type="OrthoDB" id="1897482at2759"/>
<organism evidence="3 4">
    <name type="scientific">Helianthus annuus</name>
    <name type="common">Common sunflower</name>
    <dbReference type="NCBI Taxonomy" id="4232"/>
    <lineage>
        <taxon>Eukaryota</taxon>
        <taxon>Viridiplantae</taxon>
        <taxon>Streptophyta</taxon>
        <taxon>Embryophyta</taxon>
        <taxon>Tracheophyta</taxon>
        <taxon>Spermatophyta</taxon>
        <taxon>Magnoliopsida</taxon>
        <taxon>eudicotyledons</taxon>
        <taxon>Gunneridae</taxon>
        <taxon>Pentapetalae</taxon>
        <taxon>asterids</taxon>
        <taxon>campanulids</taxon>
        <taxon>Asterales</taxon>
        <taxon>Asteraceae</taxon>
        <taxon>Asteroideae</taxon>
        <taxon>Heliantheae alliance</taxon>
        <taxon>Heliantheae</taxon>
        <taxon>Helianthus</taxon>
    </lineage>
</organism>
<dbReference type="InterPro" id="IPR036758">
    <property type="entry name" value="At5g01610-like"/>
</dbReference>
<dbReference type="EMBL" id="CM007904">
    <property type="protein sequence ID" value="OTF93830.1"/>
    <property type="molecule type" value="Genomic_DNA"/>
</dbReference>
<dbReference type="AlphaFoldDB" id="A0A251S8Z0"/>
<protein>
    <submittedName>
        <fullName evidence="3">Uncharacterized protein</fullName>
    </submittedName>
</protein>